<proteinExistence type="predicted"/>
<comment type="caution">
    <text evidence="2">The sequence shown here is derived from an EMBL/GenBank/DDBJ whole genome shotgun (WGS) entry which is preliminary data.</text>
</comment>
<dbReference type="Pfam" id="PF05368">
    <property type="entry name" value="NmrA"/>
    <property type="match status" value="1"/>
</dbReference>
<sequence>MTFGDDFLWAFAVPRGVREVFRLLYWAIWYLLMSGKTNILITGVTGYIGGSVLSRLLKHEDFASFNITALVRSAEKARKLKTLGVNAVVGSHDDDKLVVGLAAESDIVIATADADNFGAAVATLKGLKKRHEITGTAPIFIHTSGTGVLTDNAVGDHPTETIYDDANADQIESLPPTQVHRNVDLELLRGDKEGYVKTYIVLPSTIYGIATGVLVDQGIQNPHSIQVPALIQAALDRGRAGMVGQGKNIWPDVSIDDIGDLFIALFNSVRKNPATGHGREGFYFGETGEHTLYEVSKAIGDALVELGKSDNSEPTTFTKEEIDKYFRGSTYLGTNSRCRANRSRAIGWKPTSNKTQFLASIKPEIAAILSSGKSKVVLH</sequence>
<dbReference type="OrthoDB" id="10262413at2759"/>
<dbReference type="EMBL" id="CACVBS010000057">
    <property type="protein sequence ID" value="CAA7267119.1"/>
    <property type="molecule type" value="Genomic_DNA"/>
</dbReference>
<dbReference type="SUPFAM" id="SSF51735">
    <property type="entry name" value="NAD(P)-binding Rossmann-fold domains"/>
    <property type="match status" value="1"/>
</dbReference>
<feature type="domain" description="NmrA-like" evidence="1">
    <location>
        <begin position="36"/>
        <end position="113"/>
    </location>
</feature>
<gene>
    <name evidence="2" type="ORF">AAE3_LOCUS9104</name>
</gene>
<protein>
    <recommendedName>
        <fullName evidence="1">NmrA-like domain-containing protein</fullName>
    </recommendedName>
</protein>
<evidence type="ECO:0000313" key="2">
    <source>
        <dbReference type="EMBL" id="CAA7267119.1"/>
    </source>
</evidence>
<dbReference type="GO" id="GO:0005737">
    <property type="term" value="C:cytoplasm"/>
    <property type="evidence" value="ECO:0007669"/>
    <property type="project" value="TreeGrafter"/>
</dbReference>
<keyword evidence="3" id="KW-1185">Reference proteome</keyword>
<evidence type="ECO:0000313" key="3">
    <source>
        <dbReference type="Proteomes" id="UP000467700"/>
    </source>
</evidence>
<dbReference type="Gene3D" id="3.40.50.720">
    <property type="entry name" value="NAD(P)-binding Rossmann-like Domain"/>
    <property type="match status" value="1"/>
</dbReference>
<dbReference type="GO" id="GO:0004029">
    <property type="term" value="F:aldehyde dehydrogenase (NAD+) activity"/>
    <property type="evidence" value="ECO:0007669"/>
    <property type="project" value="TreeGrafter"/>
</dbReference>
<name>A0A8S0VSI4_CYCAE</name>
<organism evidence="2 3">
    <name type="scientific">Cyclocybe aegerita</name>
    <name type="common">Black poplar mushroom</name>
    <name type="synonym">Agrocybe aegerita</name>
    <dbReference type="NCBI Taxonomy" id="1973307"/>
    <lineage>
        <taxon>Eukaryota</taxon>
        <taxon>Fungi</taxon>
        <taxon>Dikarya</taxon>
        <taxon>Basidiomycota</taxon>
        <taxon>Agaricomycotina</taxon>
        <taxon>Agaricomycetes</taxon>
        <taxon>Agaricomycetidae</taxon>
        <taxon>Agaricales</taxon>
        <taxon>Agaricineae</taxon>
        <taxon>Bolbitiaceae</taxon>
        <taxon>Cyclocybe</taxon>
    </lineage>
</organism>
<dbReference type="InterPro" id="IPR051783">
    <property type="entry name" value="NAD(P)-dependent_oxidoreduct"/>
</dbReference>
<dbReference type="AlphaFoldDB" id="A0A8S0VSI4"/>
<accession>A0A8S0VSI4</accession>
<evidence type="ECO:0000259" key="1">
    <source>
        <dbReference type="Pfam" id="PF05368"/>
    </source>
</evidence>
<dbReference type="InterPro" id="IPR008030">
    <property type="entry name" value="NmrA-like"/>
</dbReference>
<reference evidence="2 3" key="1">
    <citation type="submission" date="2020-01" db="EMBL/GenBank/DDBJ databases">
        <authorList>
            <person name="Gupta K D."/>
        </authorList>
    </citation>
    <scope>NUCLEOTIDE SEQUENCE [LARGE SCALE GENOMIC DNA]</scope>
</reference>
<dbReference type="PANTHER" id="PTHR48079:SF6">
    <property type="entry name" value="NAD(P)-BINDING DOMAIN-CONTAINING PROTEIN-RELATED"/>
    <property type="match status" value="1"/>
</dbReference>
<dbReference type="Proteomes" id="UP000467700">
    <property type="component" value="Unassembled WGS sequence"/>
</dbReference>
<dbReference type="PANTHER" id="PTHR48079">
    <property type="entry name" value="PROTEIN YEEZ"/>
    <property type="match status" value="1"/>
</dbReference>
<dbReference type="InterPro" id="IPR036291">
    <property type="entry name" value="NAD(P)-bd_dom_sf"/>
</dbReference>